<dbReference type="InterPro" id="IPR025877">
    <property type="entry name" value="MobA-like_NTP_Trfase"/>
</dbReference>
<keyword evidence="1" id="KW-0460">Magnesium</keyword>
<dbReference type="EMBL" id="JOKM01000122">
    <property type="protein sequence ID" value="KGB20704.1"/>
    <property type="molecule type" value="Genomic_DNA"/>
</dbReference>
<sequence length="213" mass="22436">MVKPNTAFRPIALVLAAGRSSRTAPDHKLLAHDAAGQTMLARTVSTALHSNAEQVVVVVPPDKPELSAHLSNTFQNEQKLHLCLAHDAADGLSASLRAGIEAAEALKASSVLVCLADMPLVSTGLLNALLAEHRRHQAAATAPDRGGRPGNPVVWSSTEFAALKQIRGDKGGRALLQALGQKVHLVPAPLEELVDFDTPERLAVYARLPAQSG</sequence>
<evidence type="ECO:0000256" key="1">
    <source>
        <dbReference type="ARBA" id="ARBA00022842"/>
    </source>
</evidence>
<feature type="domain" description="MobA-like NTP transferase" evidence="2">
    <location>
        <begin position="12"/>
        <end position="179"/>
    </location>
</feature>
<comment type="caution">
    <text evidence="3">The sequence shown here is derived from an EMBL/GenBank/DDBJ whole genome shotgun (WGS) entry which is preliminary data.</text>
</comment>
<evidence type="ECO:0000313" key="5">
    <source>
        <dbReference type="Proteomes" id="UP000029448"/>
    </source>
</evidence>
<organism evidence="3 5">
    <name type="scientific">Acetobacter tropicalis</name>
    <dbReference type="NCBI Taxonomy" id="104102"/>
    <lineage>
        <taxon>Bacteria</taxon>
        <taxon>Pseudomonadati</taxon>
        <taxon>Pseudomonadota</taxon>
        <taxon>Alphaproteobacteria</taxon>
        <taxon>Acetobacterales</taxon>
        <taxon>Acetobacteraceae</taxon>
        <taxon>Acetobacter</taxon>
    </lineage>
</organism>
<dbReference type="Pfam" id="PF12804">
    <property type="entry name" value="NTP_transf_3"/>
    <property type="match status" value="1"/>
</dbReference>
<dbReference type="EMBL" id="LHZT01000092">
    <property type="protein sequence ID" value="KXV60349.1"/>
    <property type="molecule type" value="Genomic_DNA"/>
</dbReference>
<proteinExistence type="predicted"/>
<dbReference type="RefSeq" id="WP_052051571.1">
    <property type="nucleotide sequence ID" value="NZ_JACAOJ010000029.1"/>
</dbReference>
<dbReference type="CDD" id="cd04182">
    <property type="entry name" value="GT_2_like_f"/>
    <property type="match status" value="1"/>
</dbReference>
<dbReference type="OrthoDB" id="9779263at2"/>
<dbReference type="PANTHER" id="PTHR43777:SF1">
    <property type="entry name" value="MOLYBDENUM COFACTOR CYTIDYLYLTRANSFERASE"/>
    <property type="match status" value="1"/>
</dbReference>
<dbReference type="Proteomes" id="UP000075411">
    <property type="component" value="Unassembled WGS sequence"/>
</dbReference>
<gene>
    <name evidence="4" type="ORF">AD947_02400</name>
    <name evidence="3" type="ORF">AtDm6_3483</name>
</gene>
<dbReference type="Proteomes" id="UP000029448">
    <property type="component" value="Unassembled WGS sequence"/>
</dbReference>
<dbReference type="Gene3D" id="3.90.550.10">
    <property type="entry name" value="Spore Coat Polysaccharide Biosynthesis Protein SpsA, Chain A"/>
    <property type="match status" value="1"/>
</dbReference>
<dbReference type="SUPFAM" id="SSF53448">
    <property type="entry name" value="Nucleotide-diphospho-sugar transferases"/>
    <property type="match status" value="1"/>
</dbReference>
<evidence type="ECO:0000259" key="2">
    <source>
        <dbReference type="Pfam" id="PF12804"/>
    </source>
</evidence>
<dbReference type="PATRIC" id="fig|104102.12.peg.3045"/>
<dbReference type="STRING" id="104102.AtDm6_3483"/>
<evidence type="ECO:0000313" key="6">
    <source>
        <dbReference type="Proteomes" id="UP000075411"/>
    </source>
</evidence>
<name>A0A094YJA9_9PROT</name>
<dbReference type="InterPro" id="IPR029044">
    <property type="entry name" value="Nucleotide-diphossugar_trans"/>
</dbReference>
<reference evidence="3 5" key="1">
    <citation type="submission" date="2014-06" db="EMBL/GenBank/DDBJ databases">
        <title>Functional and comparative genomic analyses of the Drosophila gut microbiota identify candidate symbiosis factors.</title>
        <authorList>
            <person name="Newell P.D."/>
            <person name="Chaston J.M."/>
            <person name="Douglas A.E."/>
        </authorList>
    </citation>
    <scope>NUCLEOTIDE SEQUENCE [LARGE SCALE GENOMIC DNA]</scope>
    <source>
        <strain evidence="3 5">DmCS_006</strain>
    </source>
</reference>
<reference evidence="4 6" key="2">
    <citation type="submission" date="2015-06" db="EMBL/GenBank/DDBJ databases">
        <title>Improved classification and identification of acetic acid bacteria using matrix-assisted laser desorption/ionization time-of-flight mass spectrometry; Gluconobacter nephelii and Gluconobacter uchimurae are later heterotypic synonyms of Gluconobacter japonicus and Gluconobacter oxydans, respectively.</title>
        <authorList>
            <person name="Li L."/>
            <person name="Cleenwerck I."/>
            <person name="De Vuyst L."/>
            <person name="Vandamme P."/>
        </authorList>
    </citation>
    <scope>NUCLEOTIDE SEQUENCE [LARGE SCALE GENOMIC DNA]</scope>
    <source>
        <strain evidence="4 6">LMG 1663</strain>
    </source>
</reference>
<keyword evidence="5" id="KW-1185">Reference proteome</keyword>
<dbReference type="GeneID" id="89478881"/>
<protein>
    <submittedName>
        <fullName evidence="3">Molybdopterin biosynthesis enzyme</fullName>
    </submittedName>
</protein>
<evidence type="ECO:0000313" key="4">
    <source>
        <dbReference type="EMBL" id="KXV60349.1"/>
    </source>
</evidence>
<dbReference type="AlphaFoldDB" id="A0A094YJA9"/>
<evidence type="ECO:0000313" key="3">
    <source>
        <dbReference type="EMBL" id="KGB20704.1"/>
    </source>
</evidence>
<dbReference type="PANTHER" id="PTHR43777">
    <property type="entry name" value="MOLYBDENUM COFACTOR CYTIDYLYLTRANSFERASE"/>
    <property type="match status" value="1"/>
</dbReference>
<dbReference type="GO" id="GO:0016779">
    <property type="term" value="F:nucleotidyltransferase activity"/>
    <property type="evidence" value="ECO:0007669"/>
    <property type="project" value="UniProtKB-ARBA"/>
</dbReference>
<accession>A0A094YJA9</accession>